<reference evidence="2 3" key="1">
    <citation type="submission" date="2014-04" db="EMBL/GenBank/DDBJ databases">
        <authorList>
            <consortium name="DOE Joint Genome Institute"/>
            <person name="Kuo A."/>
            <person name="Kohler A."/>
            <person name="Nagy L.G."/>
            <person name="Floudas D."/>
            <person name="Copeland A."/>
            <person name="Barry K.W."/>
            <person name="Cichocki N."/>
            <person name="Veneault-Fourrey C."/>
            <person name="LaButti K."/>
            <person name="Lindquist E.A."/>
            <person name="Lipzen A."/>
            <person name="Lundell T."/>
            <person name="Morin E."/>
            <person name="Murat C."/>
            <person name="Sun H."/>
            <person name="Tunlid A."/>
            <person name="Henrissat B."/>
            <person name="Grigoriev I.V."/>
            <person name="Hibbett D.S."/>
            <person name="Martin F."/>
            <person name="Nordberg H.P."/>
            <person name="Cantor M.N."/>
            <person name="Hua S.X."/>
        </authorList>
    </citation>
    <scope>NUCLEOTIDE SEQUENCE [LARGE SCALE GENOMIC DNA]</scope>
    <source>
        <strain evidence="2 3">Foug A</strain>
    </source>
</reference>
<dbReference type="AlphaFoldDB" id="A0A0C3E0Z7"/>
<organism evidence="2 3">
    <name type="scientific">Scleroderma citrinum Foug A</name>
    <dbReference type="NCBI Taxonomy" id="1036808"/>
    <lineage>
        <taxon>Eukaryota</taxon>
        <taxon>Fungi</taxon>
        <taxon>Dikarya</taxon>
        <taxon>Basidiomycota</taxon>
        <taxon>Agaricomycotina</taxon>
        <taxon>Agaricomycetes</taxon>
        <taxon>Agaricomycetidae</taxon>
        <taxon>Boletales</taxon>
        <taxon>Sclerodermatineae</taxon>
        <taxon>Sclerodermataceae</taxon>
        <taxon>Scleroderma</taxon>
    </lineage>
</organism>
<gene>
    <name evidence="2" type="ORF">SCLCIDRAFT_25356</name>
</gene>
<proteinExistence type="predicted"/>
<accession>A0A0C3E0Z7</accession>
<dbReference type="InParanoid" id="A0A0C3E0Z7"/>
<dbReference type="Proteomes" id="UP000053989">
    <property type="component" value="Unassembled WGS sequence"/>
</dbReference>
<reference evidence="3" key="2">
    <citation type="submission" date="2015-01" db="EMBL/GenBank/DDBJ databases">
        <title>Evolutionary Origins and Diversification of the Mycorrhizal Mutualists.</title>
        <authorList>
            <consortium name="DOE Joint Genome Institute"/>
            <consortium name="Mycorrhizal Genomics Consortium"/>
            <person name="Kohler A."/>
            <person name="Kuo A."/>
            <person name="Nagy L.G."/>
            <person name="Floudas D."/>
            <person name="Copeland A."/>
            <person name="Barry K.W."/>
            <person name="Cichocki N."/>
            <person name="Veneault-Fourrey C."/>
            <person name="LaButti K."/>
            <person name="Lindquist E.A."/>
            <person name="Lipzen A."/>
            <person name="Lundell T."/>
            <person name="Morin E."/>
            <person name="Murat C."/>
            <person name="Riley R."/>
            <person name="Ohm R."/>
            <person name="Sun H."/>
            <person name="Tunlid A."/>
            <person name="Henrissat B."/>
            <person name="Grigoriev I.V."/>
            <person name="Hibbett D.S."/>
            <person name="Martin F."/>
        </authorList>
    </citation>
    <scope>NUCLEOTIDE SEQUENCE [LARGE SCALE GENOMIC DNA]</scope>
    <source>
        <strain evidence="3">Foug A</strain>
    </source>
</reference>
<evidence type="ECO:0000313" key="3">
    <source>
        <dbReference type="Proteomes" id="UP000053989"/>
    </source>
</evidence>
<dbReference type="EMBL" id="KN822045">
    <property type="protein sequence ID" value="KIM62169.1"/>
    <property type="molecule type" value="Genomic_DNA"/>
</dbReference>
<evidence type="ECO:0000313" key="2">
    <source>
        <dbReference type="EMBL" id="KIM62169.1"/>
    </source>
</evidence>
<sequence length="153" mass="17827">MSTTLIDVSTISTLPFASTAITTTSHRLLLPLKRLTSIWQPPLHLSQLLRCLSRLRFCSLHNMKTIALTYDRYDNNNNDMQPAEVRRPHMATTAVEHQRFNDDYLHPAEDDDDYDGNGHLYSPQRRTDHDDNDTHLLKRRRPHKMQADQDFAC</sequence>
<protein>
    <submittedName>
        <fullName evidence="2">Uncharacterized protein</fullName>
    </submittedName>
</protein>
<keyword evidence="3" id="KW-1185">Reference proteome</keyword>
<feature type="compositionally biased region" description="Basic and acidic residues" evidence="1">
    <location>
        <begin position="125"/>
        <end position="136"/>
    </location>
</feature>
<name>A0A0C3E0Z7_9AGAM</name>
<dbReference type="HOGENOM" id="CLU_1714385_0_0_1"/>
<evidence type="ECO:0000256" key="1">
    <source>
        <dbReference type="SAM" id="MobiDB-lite"/>
    </source>
</evidence>
<feature type="region of interest" description="Disordered" evidence="1">
    <location>
        <begin position="104"/>
        <end position="153"/>
    </location>
</feature>